<gene>
    <name evidence="1" type="ORF">L6452_16997</name>
</gene>
<accession>A0ACB9C297</accession>
<reference evidence="1 2" key="2">
    <citation type="journal article" date="2022" name="Mol. Ecol. Resour.">
        <title>The genomes of chicory, endive, great burdock and yacon provide insights into Asteraceae paleo-polyploidization history and plant inulin production.</title>
        <authorList>
            <person name="Fan W."/>
            <person name="Wang S."/>
            <person name="Wang H."/>
            <person name="Wang A."/>
            <person name="Jiang F."/>
            <person name="Liu H."/>
            <person name="Zhao H."/>
            <person name="Xu D."/>
            <person name="Zhang Y."/>
        </authorList>
    </citation>
    <scope>NUCLEOTIDE SEQUENCE [LARGE SCALE GENOMIC DNA]</scope>
    <source>
        <strain evidence="2">cv. Niubang</strain>
    </source>
</reference>
<dbReference type="Proteomes" id="UP001055879">
    <property type="component" value="Linkage Group LG05"/>
</dbReference>
<comment type="caution">
    <text evidence="1">The sequence shown here is derived from an EMBL/GenBank/DDBJ whole genome shotgun (WGS) entry which is preliminary data.</text>
</comment>
<name>A0ACB9C297_ARCLA</name>
<dbReference type="EMBL" id="CM042051">
    <property type="protein sequence ID" value="KAI3728363.1"/>
    <property type="molecule type" value="Genomic_DNA"/>
</dbReference>
<proteinExistence type="predicted"/>
<evidence type="ECO:0000313" key="1">
    <source>
        <dbReference type="EMBL" id="KAI3728363.1"/>
    </source>
</evidence>
<keyword evidence="2" id="KW-1185">Reference proteome</keyword>
<organism evidence="1 2">
    <name type="scientific">Arctium lappa</name>
    <name type="common">Greater burdock</name>
    <name type="synonym">Lappa major</name>
    <dbReference type="NCBI Taxonomy" id="4217"/>
    <lineage>
        <taxon>Eukaryota</taxon>
        <taxon>Viridiplantae</taxon>
        <taxon>Streptophyta</taxon>
        <taxon>Embryophyta</taxon>
        <taxon>Tracheophyta</taxon>
        <taxon>Spermatophyta</taxon>
        <taxon>Magnoliopsida</taxon>
        <taxon>eudicotyledons</taxon>
        <taxon>Gunneridae</taxon>
        <taxon>Pentapetalae</taxon>
        <taxon>asterids</taxon>
        <taxon>campanulids</taxon>
        <taxon>Asterales</taxon>
        <taxon>Asteraceae</taxon>
        <taxon>Carduoideae</taxon>
        <taxon>Cardueae</taxon>
        <taxon>Arctiinae</taxon>
        <taxon>Arctium</taxon>
    </lineage>
</organism>
<protein>
    <submittedName>
        <fullName evidence="1">Uncharacterized protein</fullName>
    </submittedName>
</protein>
<reference evidence="2" key="1">
    <citation type="journal article" date="2022" name="Mol. Ecol. Resour.">
        <title>The genomes of chicory, endive, great burdock and yacon provide insights into Asteraceae palaeo-polyploidization history and plant inulin production.</title>
        <authorList>
            <person name="Fan W."/>
            <person name="Wang S."/>
            <person name="Wang H."/>
            <person name="Wang A."/>
            <person name="Jiang F."/>
            <person name="Liu H."/>
            <person name="Zhao H."/>
            <person name="Xu D."/>
            <person name="Zhang Y."/>
        </authorList>
    </citation>
    <scope>NUCLEOTIDE SEQUENCE [LARGE SCALE GENOMIC DNA]</scope>
    <source>
        <strain evidence="2">cv. Niubang</strain>
    </source>
</reference>
<evidence type="ECO:0000313" key="2">
    <source>
        <dbReference type="Proteomes" id="UP001055879"/>
    </source>
</evidence>
<sequence length="282" mass="31429">MKLRPCLSICSSTTHRETPPPPPPPSKLLLLSDTTSNNISDATTTTTTNSLNNNHSLQKLSAETLTLSVSHLRHTSLKPLNFLAVHNHLLYAATGNLIHVIDVTSFTLLNTVNVAGSSSGSVKSVSFSNGNIFTAHQDKKIRVWKLSENKHHKHIATLPTIGDRILRSVLPKNYVNVRRHRKKLWIEHHDAVSGLALVTDHGSADRTVRIWQRERDGKFCCLRVLDGYKRPVQSLVVHLGETMFRVKPRCTVRVFSDIGDGDIRMLSITDLNYPSSMSTHVS</sequence>